<reference evidence="5" key="1">
    <citation type="submission" date="2016-03" db="EMBL/GenBank/DDBJ databases">
        <title>Mechanisms controlling the formation of the plant cell surface in tip-growing cells are functionally conserved among land plants.</title>
        <authorList>
            <person name="Honkanen S."/>
            <person name="Jones V.A."/>
            <person name="Morieri G."/>
            <person name="Champion C."/>
            <person name="Hetherington A.J."/>
            <person name="Kelly S."/>
            <person name="Saint-Marcoux D."/>
            <person name="Proust H."/>
            <person name="Prescott H."/>
            <person name="Dolan L."/>
        </authorList>
    </citation>
    <scope>NUCLEOTIDE SEQUENCE [LARGE SCALE GENOMIC DNA]</scope>
    <source>
        <tissue evidence="5">Whole gametophyte</tissue>
    </source>
</reference>
<dbReference type="SMART" id="SM00028">
    <property type="entry name" value="TPR"/>
    <property type="match status" value="6"/>
</dbReference>
<evidence type="ECO:0000313" key="5">
    <source>
        <dbReference type="EMBL" id="OAE23778.1"/>
    </source>
</evidence>
<dbReference type="InterPro" id="IPR019734">
    <property type="entry name" value="TPR_rpt"/>
</dbReference>
<dbReference type="EMBL" id="LVLJ01002769">
    <property type="protein sequence ID" value="OAE23778.1"/>
    <property type="molecule type" value="Genomic_DNA"/>
</dbReference>
<evidence type="ECO:0000256" key="2">
    <source>
        <dbReference type="ARBA" id="ARBA00022803"/>
    </source>
</evidence>
<accession>A0A176VSG5</accession>
<dbReference type="Pfam" id="PF17874">
    <property type="entry name" value="TPR_MalT"/>
    <property type="match status" value="1"/>
</dbReference>
<feature type="repeat" description="TPR" evidence="3">
    <location>
        <begin position="270"/>
        <end position="303"/>
    </location>
</feature>
<evidence type="ECO:0000259" key="4">
    <source>
        <dbReference type="Pfam" id="PF17874"/>
    </source>
</evidence>
<dbReference type="SUPFAM" id="SSF48452">
    <property type="entry name" value="TPR-like"/>
    <property type="match status" value="2"/>
</dbReference>
<dbReference type="InterPro" id="IPR011990">
    <property type="entry name" value="TPR-like_helical_dom_sf"/>
</dbReference>
<keyword evidence="6" id="KW-1185">Reference proteome</keyword>
<dbReference type="AlphaFoldDB" id="A0A176VSG5"/>
<evidence type="ECO:0000256" key="1">
    <source>
        <dbReference type="ARBA" id="ARBA00022737"/>
    </source>
</evidence>
<sequence>MASLLQQIAATVSAGALSSSATCGPSRFCSSRFPPPSVSWSRNVILNLNCALAVKNSIVVPILQGCRDADSDRHTHEVEILDPKTGEYRGISGEYNKPSGVIDYKVIEENESEEGPDGDFDDGESEEELLKRFAAAVGLEDNDVVGKLFDKMRNPASDKIVRQLEEGVGDIEDLLMDMFGDVQEFRQLFKEVEKMIDTGDANSARELVEGNYEALLEQLEDGVMGVEQVAMLDILSHLYIRLGETEAAEQLLRQTKELLDNLPEGEAVAGNILEHLGSMYLKLGKPREALPLFQKSLAVKKELQGDDVPSIVRTMLGLANTYSELNMTSQSIDMYKQILAHAEEALGADDEDLAAPLMHLGSSLLEDGKLDEAELTIQRALNLTEKSFGAADGKAGVAACVLAQVKSAKGEFDAAVNLFKKGLQTIESCPDFAEDENLDTVRMDLAALLNVLGRTEEMNEILGKTDLKDKKLLEYYSSQQVEHLEKLAEHYAENGEWIKSENALRKSLKILLANLGPDAPQVSVVLQLLATLLHAQPDRQSEAEPLARESLRIREKAYGKHHISVAEACSFLASILHEHDQDEEAVDMMYRVVDIQEREFGPDNPELEETLDVLSMLLMNTSRYAETVPIIKKLERLKQNNASAYSM</sequence>
<dbReference type="Proteomes" id="UP000077202">
    <property type="component" value="Unassembled WGS sequence"/>
</dbReference>
<gene>
    <name evidence="5" type="ORF">AXG93_3340s1050</name>
</gene>
<organism evidence="5 6">
    <name type="scientific">Marchantia polymorpha subsp. ruderalis</name>
    <dbReference type="NCBI Taxonomy" id="1480154"/>
    <lineage>
        <taxon>Eukaryota</taxon>
        <taxon>Viridiplantae</taxon>
        <taxon>Streptophyta</taxon>
        <taxon>Embryophyta</taxon>
        <taxon>Marchantiophyta</taxon>
        <taxon>Marchantiopsida</taxon>
        <taxon>Marchantiidae</taxon>
        <taxon>Marchantiales</taxon>
        <taxon>Marchantiaceae</taxon>
        <taxon>Marchantia</taxon>
    </lineage>
</organism>
<dbReference type="PROSITE" id="PS50005">
    <property type="entry name" value="TPR"/>
    <property type="match status" value="2"/>
</dbReference>
<name>A0A176VSG5_MARPO</name>
<feature type="repeat" description="TPR" evidence="3">
    <location>
        <begin position="354"/>
        <end position="387"/>
    </location>
</feature>
<dbReference type="Pfam" id="PF13374">
    <property type="entry name" value="TPR_10"/>
    <property type="match status" value="1"/>
</dbReference>
<keyword evidence="2 3" id="KW-0802">TPR repeat</keyword>
<keyword evidence="1" id="KW-0677">Repeat</keyword>
<evidence type="ECO:0000256" key="3">
    <source>
        <dbReference type="PROSITE-ProRule" id="PRU00339"/>
    </source>
</evidence>
<protein>
    <recommendedName>
        <fullName evidence="4">MalT-like TPR region domain-containing protein</fullName>
    </recommendedName>
</protein>
<dbReference type="Pfam" id="PF13424">
    <property type="entry name" value="TPR_12"/>
    <property type="match status" value="1"/>
</dbReference>
<evidence type="ECO:0000313" key="6">
    <source>
        <dbReference type="Proteomes" id="UP000077202"/>
    </source>
</evidence>
<dbReference type="PANTHER" id="PTHR45641">
    <property type="entry name" value="TETRATRICOPEPTIDE REPEAT PROTEIN (AFU_ORTHOLOGUE AFUA_6G03870)"/>
    <property type="match status" value="1"/>
</dbReference>
<dbReference type="InterPro" id="IPR041617">
    <property type="entry name" value="TPR_MalT"/>
</dbReference>
<proteinExistence type="predicted"/>
<dbReference type="Gene3D" id="1.25.40.10">
    <property type="entry name" value="Tetratricopeptide repeat domain"/>
    <property type="match status" value="2"/>
</dbReference>
<feature type="domain" description="MalT-like TPR region" evidence="4">
    <location>
        <begin position="236"/>
        <end position="478"/>
    </location>
</feature>
<dbReference type="PANTHER" id="PTHR45641:SF19">
    <property type="entry name" value="NEPHROCYSTIN-3"/>
    <property type="match status" value="1"/>
</dbReference>
<comment type="caution">
    <text evidence="5">The sequence shown here is derived from an EMBL/GenBank/DDBJ whole genome shotgun (WGS) entry which is preliminary data.</text>
</comment>